<sequence length="906" mass="103619">MNKILFFLFTIFSLSLSAQSIKVRGTIKDSIGSPLEFANVIASIKSTGETESYGITNHEGRFQLDLPKGNTYVLRASFLGFQNAEKLVEVPDNAQNMQIDFILKEQENRLDDVELVYEMPVTIKGDTIVYNADSFTSGTERKLGDVLKKLPGVEVNKEGEIQVEGKTVQKVMVEGKDFFDGDSKLATKNIPADAVDKVEVLRNYNEVGQMRGLGNDQDNIAINIKLKEGKKNFWFGEVTGGAGIADDYGDENGRYLVHPKLFYYSPKYSINLITDFNNIGEVPFTFMDYFKFTGGFRNINRSGGTNFNISNSDLGFAMAQNDRAKAITAKFIAGNFSYAVNKKWDVSGFTILSDNKTDIVNSSIRQYNLQGITEKTDSENNQHSQLGMLKLSSRYKPSHNFQLDYDVLAKTSNQRQDDTTISISAGNQNDISGLKENKPLSINQNLNAYYTLNEKNIFAAQLQHLYQDEDPFYQAVQDINPFMGNPEIPDPVVLAERYNINQDKNVKSNKIDGKIDYYYVLNNLSNLNFTLGTTYSNQKFKSGIFQILDNGDTNPFVSDDFNNDVSYTFSDIFLGLHYKLKTGKFIITPGITLHNYNLKNEQFGTISSQNDWRILPDLNVILELKKSENLRFNYSISSEYSDVNNYAQAYVFNNYNRLFKGNRELENSLSHNYNLSYFSFNLFNYTNIHGRLNYSRRIDAIKNTTVFSGINQVSRPLNFDSNFPDETFSAYGSFSKRVKKIEFKLNANLYLSKVHNIINEEIRESESFTQNYTASIASNFRKFPNIEVGYTFIKNDYDNGGGNQTFFTNKPYAKLDMRFLKNFDFVADWDYYNYTNEEKSIKNTYSFLNANLYYQNGESPWEFSVRATNILNTKSLNNDSFSEQFTIASQYFVMPRIVMFVIKYDL</sequence>
<keyword evidence="2" id="KW-0675">Receptor</keyword>
<feature type="chain" id="PRO_5019279256" evidence="1">
    <location>
        <begin position="19"/>
        <end position="906"/>
    </location>
</feature>
<protein>
    <submittedName>
        <fullName evidence="2">TonB-dependent receptor</fullName>
    </submittedName>
</protein>
<evidence type="ECO:0000313" key="2">
    <source>
        <dbReference type="EMBL" id="QAA81690.1"/>
    </source>
</evidence>
<dbReference type="RefSeq" id="WP_128250072.1">
    <property type="nucleotide sequence ID" value="NZ_CP034951.1"/>
</dbReference>
<evidence type="ECO:0000313" key="3">
    <source>
        <dbReference type="Proteomes" id="UP000285517"/>
    </source>
</evidence>
<gene>
    <name evidence="2" type="ORF">EI546_08110</name>
</gene>
<proteinExistence type="predicted"/>
<dbReference type="Pfam" id="PF13715">
    <property type="entry name" value="CarbopepD_reg_2"/>
    <property type="match status" value="1"/>
</dbReference>
<dbReference type="EMBL" id="CP034951">
    <property type="protein sequence ID" value="QAA81690.1"/>
    <property type="molecule type" value="Genomic_DNA"/>
</dbReference>
<keyword evidence="1" id="KW-0732">Signal</keyword>
<dbReference type="SUPFAM" id="SSF56935">
    <property type="entry name" value="Porins"/>
    <property type="match status" value="1"/>
</dbReference>
<keyword evidence="3" id="KW-1185">Reference proteome</keyword>
<organism evidence="2 3">
    <name type="scientific">Aequorivita ciconiae</name>
    <dbReference type="NCBI Taxonomy" id="2494375"/>
    <lineage>
        <taxon>Bacteria</taxon>
        <taxon>Pseudomonadati</taxon>
        <taxon>Bacteroidota</taxon>
        <taxon>Flavobacteriia</taxon>
        <taxon>Flavobacteriales</taxon>
        <taxon>Flavobacteriaceae</taxon>
        <taxon>Aequorivita</taxon>
    </lineage>
</organism>
<reference evidence="2 3" key="1">
    <citation type="submission" date="2019-01" db="EMBL/GenBank/DDBJ databases">
        <title>Complete genome sequencing of Aequorivita sp. H23M31.</title>
        <authorList>
            <person name="Bae J.-W."/>
        </authorList>
    </citation>
    <scope>NUCLEOTIDE SEQUENCE [LARGE SCALE GENOMIC DNA]</scope>
    <source>
        <strain evidence="2 3">H23M31</strain>
    </source>
</reference>
<name>A0A410G355_9FLAO</name>
<dbReference type="Proteomes" id="UP000285517">
    <property type="component" value="Chromosome"/>
</dbReference>
<dbReference type="Gene3D" id="2.60.40.1120">
    <property type="entry name" value="Carboxypeptidase-like, regulatory domain"/>
    <property type="match status" value="1"/>
</dbReference>
<dbReference type="KEGG" id="aev:EI546_08110"/>
<dbReference type="OrthoDB" id="603275at2"/>
<feature type="signal peptide" evidence="1">
    <location>
        <begin position="1"/>
        <end position="18"/>
    </location>
</feature>
<dbReference type="AlphaFoldDB" id="A0A410G355"/>
<dbReference type="SUPFAM" id="SSF49464">
    <property type="entry name" value="Carboxypeptidase regulatory domain-like"/>
    <property type="match status" value="1"/>
</dbReference>
<evidence type="ECO:0000256" key="1">
    <source>
        <dbReference type="SAM" id="SignalP"/>
    </source>
</evidence>
<accession>A0A410G355</accession>
<dbReference type="InterPro" id="IPR008969">
    <property type="entry name" value="CarboxyPept-like_regulatory"/>
</dbReference>